<gene>
    <name evidence="2" type="ORF">GCM10023205_15240</name>
</gene>
<feature type="compositionally biased region" description="Basic and acidic residues" evidence="1">
    <location>
        <begin position="1"/>
        <end position="18"/>
    </location>
</feature>
<accession>A0ABP9GWU3</accession>
<reference evidence="3" key="1">
    <citation type="journal article" date="2019" name="Int. J. Syst. Evol. Microbiol.">
        <title>The Global Catalogue of Microorganisms (GCM) 10K type strain sequencing project: providing services to taxonomists for standard genome sequencing and annotation.</title>
        <authorList>
            <consortium name="The Broad Institute Genomics Platform"/>
            <consortium name="The Broad Institute Genome Sequencing Center for Infectious Disease"/>
            <person name="Wu L."/>
            <person name="Ma J."/>
        </authorList>
    </citation>
    <scope>NUCLEOTIDE SEQUENCE [LARGE SCALE GENOMIC DNA]</scope>
    <source>
        <strain evidence="3">JCM 17986</strain>
    </source>
</reference>
<organism evidence="2 3">
    <name type="scientific">Yinghuangia aomiensis</name>
    <dbReference type="NCBI Taxonomy" id="676205"/>
    <lineage>
        <taxon>Bacteria</taxon>
        <taxon>Bacillati</taxon>
        <taxon>Actinomycetota</taxon>
        <taxon>Actinomycetes</taxon>
        <taxon>Kitasatosporales</taxon>
        <taxon>Streptomycetaceae</taxon>
        <taxon>Yinghuangia</taxon>
    </lineage>
</organism>
<evidence type="ECO:0000313" key="2">
    <source>
        <dbReference type="EMBL" id="GAA4954490.1"/>
    </source>
</evidence>
<sequence>MEPVDHTPDDPHNGDRYAESAGNPGAAAELPPSTGRFPEAGEPDVILDESLLTASTSTDPEGAQP</sequence>
<name>A0ABP9GWU3_9ACTN</name>
<feature type="region of interest" description="Disordered" evidence="1">
    <location>
        <begin position="1"/>
        <end position="42"/>
    </location>
</feature>
<evidence type="ECO:0000256" key="1">
    <source>
        <dbReference type="SAM" id="MobiDB-lite"/>
    </source>
</evidence>
<proteinExistence type="predicted"/>
<evidence type="ECO:0000313" key="3">
    <source>
        <dbReference type="Proteomes" id="UP001500466"/>
    </source>
</evidence>
<dbReference type="EMBL" id="BAABHS010000004">
    <property type="protein sequence ID" value="GAA4954490.1"/>
    <property type="molecule type" value="Genomic_DNA"/>
</dbReference>
<protein>
    <submittedName>
        <fullName evidence="2">Uncharacterized protein</fullName>
    </submittedName>
</protein>
<dbReference type="Proteomes" id="UP001500466">
    <property type="component" value="Unassembled WGS sequence"/>
</dbReference>
<dbReference type="RefSeq" id="WP_345674524.1">
    <property type="nucleotide sequence ID" value="NZ_BAABHS010000004.1"/>
</dbReference>
<keyword evidence="3" id="KW-1185">Reference proteome</keyword>
<comment type="caution">
    <text evidence="2">The sequence shown here is derived from an EMBL/GenBank/DDBJ whole genome shotgun (WGS) entry which is preliminary data.</text>
</comment>